<comment type="caution">
    <text evidence="2">The sequence shown here is derived from an EMBL/GenBank/DDBJ whole genome shotgun (WGS) entry which is preliminary data.</text>
</comment>
<proteinExistence type="predicted"/>
<organism evidence="2 3">
    <name type="scientific">Streptomyces oceani</name>
    <dbReference type="NCBI Taxonomy" id="1075402"/>
    <lineage>
        <taxon>Bacteria</taxon>
        <taxon>Bacillati</taxon>
        <taxon>Actinomycetota</taxon>
        <taxon>Actinomycetes</taxon>
        <taxon>Kitasatosporales</taxon>
        <taxon>Streptomycetaceae</taxon>
        <taxon>Streptomyces</taxon>
    </lineage>
</organism>
<sequence length="196" mass="20289">MNLRRTMKSRSAMAAVVITATTALMVSGCGGGDDGEDEPNADSSSGQSEQNSSGGGDDNKSEDGGVLAEVTGGEDITLTIKSATRKAGNFVTVSGSVKNGGDGLWAAPGWQGDESELNKNGASMAGAKITDGKGKKRYYILRDTDGRCLCTSFPRGIQPGESKTWYAQFPAPPEGNNKVDFQIADMPPASITISEG</sequence>
<evidence type="ECO:0000313" key="2">
    <source>
        <dbReference type="EMBL" id="OEV04792.1"/>
    </source>
</evidence>
<evidence type="ECO:0000256" key="1">
    <source>
        <dbReference type="SAM" id="MobiDB-lite"/>
    </source>
</evidence>
<feature type="region of interest" description="Disordered" evidence="1">
    <location>
        <begin position="28"/>
        <end position="66"/>
    </location>
</feature>
<accession>A0A1E7KL78</accession>
<dbReference type="RefSeq" id="WP_070195513.1">
    <property type="nucleotide sequence ID" value="NZ_LJGU01000112.1"/>
</dbReference>
<evidence type="ECO:0000313" key="3">
    <source>
        <dbReference type="Proteomes" id="UP000176101"/>
    </source>
</evidence>
<evidence type="ECO:0008006" key="4">
    <source>
        <dbReference type="Google" id="ProtNLM"/>
    </source>
</evidence>
<feature type="compositionally biased region" description="Low complexity" evidence="1">
    <location>
        <begin position="42"/>
        <end position="52"/>
    </location>
</feature>
<reference evidence="2 3" key="1">
    <citation type="journal article" date="2016" name="Front. Microbiol.">
        <title>Comparative Genomics Analysis of Streptomyces Species Reveals Their Adaptation to the Marine Environment and Their Diversity at the Genomic Level.</title>
        <authorList>
            <person name="Tian X."/>
            <person name="Zhang Z."/>
            <person name="Yang T."/>
            <person name="Chen M."/>
            <person name="Li J."/>
            <person name="Chen F."/>
            <person name="Yang J."/>
            <person name="Li W."/>
            <person name="Zhang B."/>
            <person name="Zhang Z."/>
            <person name="Wu J."/>
            <person name="Zhang C."/>
            <person name="Long L."/>
            <person name="Xiao J."/>
        </authorList>
    </citation>
    <scope>NUCLEOTIDE SEQUENCE [LARGE SCALE GENOMIC DNA]</scope>
    <source>
        <strain evidence="2 3">SCSIO 02100</strain>
    </source>
</reference>
<dbReference type="EMBL" id="LJGU01000112">
    <property type="protein sequence ID" value="OEV04792.1"/>
    <property type="molecule type" value="Genomic_DNA"/>
</dbReference>
<keyword evidence="3" id="KW-1185">Reference proteome</keyword>
<dbReference type="PROSITE" id="PS51257">
    <property type="entry name" value="PROKAR_LIPOPROTEIN"/>
    <property type="match status" value="1"/>
</dbReference>
<name>A0A1E7KL78_9ACTN</name>
<gene>
    <name evidence="2" type="ORF">AN216_05845</name>
</gene>
<dbReference type="AlphaFoldDB" id="A0A1E7KL78"/>
<protein>
    <recommendedName>
        <fullName evidence="4">Secreted protein</fullName>
    </recommendedName>
</protein>
<dbReference type="OrthoDB" id="4334774at2"/>
<dbReference type="STRING" id="1075402.AN216_05845"/>
<dbReference type="Proteomes" id="UP000176101">
    <property type="component" value="Unassembled WGS sequence"/>
</dbReference>